<protein>
    <submittedName>
        <fullName evidence="2">Uncharacterized protein</fullName>
    </submittedName>
</protein>
<comment type="caution">
    <text evidence="2">The sequence shown here is derived from an EMBL/GenBank/DDBJ whole genome shotgun (WGS) entry which is preliminary data.</text>
</comment>
<feature type="transmembrane region" description="Helical" evidence="1">
    <location>
        <begin position="12"/>
        <end position="35"/>
    </location>
</feature>
<name>A0A9W8X2N6_9PLEO</name>
<gene>
    <name evidence="2" type="ORF">N0V87_003177</name>
</gene>
<reference evidence="2" key="1">
    <citation type="submission" date="2022-10" db="EMBL/GenBank/DDBJ databases">
        <title>Tapping the CABI collections for fungal endophytes: first genome assemblies for Collariella, Neodidymelliopsis, Ascochyta clinopodiicola, Didymella pomorum, Didymosphaeria variabile, Neocosmospora piperis and Neocucurbitaria cava.</title>
        <authorList>
            <person name="Hill R."/>
        </authorList>
    </citation>
    <scope>NUCLEOTIDE SEQUENCE</scope>
    <source>
        <strain evidence="2">IMI 360193</strain>
    </source>
</reference>
<feature type="transmembrane region" description="Helical" evidence="1">
    <location>
        <begin position="77"/>
        <end position="99"/>
    </location>
</feature>
<evidence type="ECO:0000313" key="2">
    <source>
        <dbReference type="EMBL" id="KAJ4339479.1"/>
    </source>
</evidence>
<keyword evidence="1" id="KW-0472">Membrane</keyword>
<dbReference type="OrthoDB" id="3736736at2759"/>
<keyword evidence="1" id="KW-0812">Transmembrane</keyword>
<evidence type="ECO:0000256" key="1">
    <source>
        <dbReference type="SAM" id="Phobius"/>
    </source>
</evidence>
<dbReference type="Proteomes" id="UP001140562">
    <property type="component" value="Unassembled WGS sequence"/>
</dbReference>
<feature type="transmembrane region" description="Helical" evidence="1">
    <location>
        <begin position="111"/>
        <end position="132"/>
    </location>
</feature>
<evidence type="ECO:0000313" key="3">
    <source>
        <dbReference type="Proteomes" id="UP001140562"/>
    </source>
</evidence>
<dbReference type="AlphaFoldDB" id="A0A9W8X2N6"/>
<accession>A0A9W8X2N6</accession>
<keyword evidence="1" id="KW-1133">Transmembrane helix</keyword>
<feature type="transmembrane region" description="Helical" evidence="1">
    <location>
        <begin position="201"/>
        <end position="222"/>
    </location>
</feature>
<keyword evidence="3" id="KW-1185">Reference proteome</keyword>
<sequence>MALTWSRLFTILNCSTLFCSLALVGLSPAIVYLTAHGVHRMNEAYPQGYYRWYRGPSWDIGNRQDVRLMFGSTNEEMLYTAGAAGALCGLVGIVGFFLARQTHKPSTQKATLLFQVLPSSIAFLITFIAFIFTQVVYDTNNRGQCDWTKGYNPNTVFHCTREQAACNIVGYFLLSDDTWDVQGIYNTQRSICGETQTGRHLLAPLFVASVLFCGVAVGKLLVEKREDRFVESADERFDRLARQVE</sequence>
<dbReference type="EMBL" id="JAPEUV010000022">
    <property type="protein sequence ID" value="KAJ4339479.1"/>
    <property type="molecule type" value="Genomic_DNA"/>
</dbReference>
<proteinExistence type="predicted"/>
<organism evidence="2 3">
    <name type="scientific">Didymella glomerata</name>
    <dbReference type="NCBI Taxonomy" id="749621"/>
    <lineage>
        <taxon>Eukaryota</taxon>
        <taxon>Fungi</taxon>
        <taxon>Dikarya</taxon>
        <taxon>Ascomycota</taxon>
        <taxon>Pezizomycotina</taxon>
        <taxon>Dothideomycetes</taxon>
        <taxon>Pleosporomycetidae</taxon>
        <taxon>Pleosporales</taxon>
        <taxon>Pleosporineae</taxon>
        <taxon>Didymellaceae</taxon>
        <taxon>Didymella</taxon>
    </lineage>
</organism>